<name>A0A248W004_9BURK</name>
<dbReference type="EMBL" id="CP022996">
    <property type="protein sequence ID" value="ASW04435.1"/>
    <property type="molecule type" value="Genomic_DNA"/>
</dbReference>
<keyword evidence="2" id="KW-1185">Reference proteome</keyword>
<dbReference type="KEGG" id="parb:CJU94_40550"/>
<geneLocation type="plasmid" evidence="1 2">
    <name>pBN6</name>
</geneLocation>
<organism evidence="1 2">
    <name type="scientific">Paraburkholderia aromaticivorans</name>
    <dbReference type="NCBI Taxonomy" id="2026199"/>
    <lineage>
        <taxon>Bacteria</taxon>
        <taxon>Pseudomonadati</taxon>
        <taxon>Pseudomonadota</taxon>
        <taxon>Betaproteobacteria</taxon>
        <taxon>Burkholderiales</taxon>
        <taxon>Burkholderiaceae</taxon>
        <taxon>Paraburkholderia</taxon>
    </lineage>
</organism>
<sequence>MRAGDRSDPVLPPEIRSAFRDLYILSSCAAQLGGYGEEVPEPQWRALIDRTAKARTFFDRQVSFDRDALAAFRRFLLICEYVIELHLEGRACPPAVWREAGRLGREAYVYLDAGATGSTGAAI</sequence>
<accession>A0A248W004</accession>
<dbReference type="AlphaFoldDB" id="A0A248W004"/>
<reference evidence="1 2" key="1">
    <citation type="submission" date="2017-08" db="EMBL/GenBank/DDBJ databases">
        <title>Identification and genetic characteristics of simultaneous BTEX- and naphthalene-degrading Paraburkholderia sp. BN5 isolated from petroleum-contaminated soil.</title>
        <authorList>
            <person name="Lee Y."/>
            <person name="Jeon C.O."/>
        </authorList>
    </citation>
    <scope>NUCLEOTIDE SEQUENCE [LARGE SCALE GENOMIC DNA]</scope>
    <source>
        <strain evidence="1 2">BN5</strain>
        <plasmid evidence="1 2">pBN6</plasmid>
    </source>
</reference>
<dbReference type="Proteomes" id="UP000215158">
    <property type="component" value="Plasmid pBN6"/>
</dbReference>
<evidence type="ECO:0000313" key="2">
    <source>
        <dbReference type="Proteomes" id="UP000215158"/>
    </source>
</evidence>
<evidence type="ECO:0000313" key="1">
    <source>
        <dbReference type="EMBL" id="ASW04435.1"/>
    </source>
</evidence>
<protein>
    <submittedName>
        <fullName evidence="1">Uncharacterized protein</fullName>
    </submittedName>
</protein>
<proteinExistence type="predicted"/>
<keyword evidence="1" id="KW-0614">Plasmid</keyword>
<gene>
    <name evidence="1" type="ORF">CJU94_40550</name>
</gene>